<protein>
    <submittedName>
        <fullName evidence="1">Uncharacterized protein</fullName>
    </submittedName>
</protein>
<accession>A0ACC2HHY1</accession>
<gene>
    <name evidence="1" type="ORF">DPEC_G00027910</name>
</gene>
<sequence>MLISWFSSCFVLPTPLCRALPADPQCHCVTRDNVQRGRDESEGHRGKNSGHAIRTSQYPVEHPKVPYSPPPLISGANTLTPSLLKRLRKALSDGVFSHFARDLRRRRINTTALFHTAVLLTVTMNEMYRPTCE</sequence>
<evidence type="ECO:0000313" key="2">
    <source>
        <dbReference type="Proteomes" id="UP001157502"/>
    </source>
</evidence>
<evidence type="ECO:0000313" key="1">
    <source>
        <dbReference type="EMBL" id="KAJ8015611.1"/>
    </source>
</evidence>
<name>A0ACC2HHY1_DALPE</name>
<organism evidence="1 2">
    <name type="scientific">Dallia pectoralis</name>
    <name type="common">Alaska blackfish</name>
    <dbReference type="NCBI Taxonomy" id="75939"/>
    <lineage>
        <taxon>Eukaryota</taxon>
        <taxon>Metazoa</taxon>
        <taxon>Chordata</taxon>
        <taxon>Craniata</taxon>
        <taxon>Vertebrata</taxon>
        <taxon>Euteleostomi</taxon>
        <taxon>Actinopterygii</taxon>
        <taxon>Neopterygii</taxon>
        <taxon>Teleostei</taxon>
        <taxon>Protacanthopterygii</taxon>
        <taxon>Esociformes</taxon>
        <taxon>Umbridae</taxon>
        <taxon>Dallia</taxon>
    </lineage>
</organism>
<keyword evidence="2" id="KW-1185">Reference proteome</keyword>
<dbReference type="Proteomes" id="UP001157502">
    <property type="component" value="Chromosome 2"/>
</dbReference>
<dbReference type="EMBL" id="CM055729">
    <property type="protein sequence ID" value="KAJ8015611.1"/>
    <property type="molecule type" value="Genomic_DNA"/>
</dbReference>
<comment type="caution">
    <text evidence="1">The sequence shown here is derived from an EMBL/GenBank/DDBJ whole genome shotgun (WGS) entry which is preliminary data.</text>
</comment>
<proteinExistence type="predicted"/>
<reference evidence="1" key="1">
    <citation type="submission" date="2021-05" db="EMBL/GenBank/DDBJ databases">
        <authorList>
            <person name="Pan Q."/>
            <person name="Jouanno E."/>
            <person name="Zahm M."/>
            <person name="Klopp C."/>
            <person name="Cabau C."/>
            <person name="Louis A."/>
            <person name="Berthelot C."/>
            <person name="Parey E."/>
            <person name="Roest Crollius H."/>
            <person name="Montfort J."/>
            <person name="Robinson-Rechavi M."/>
            <person name="Bouchez O."/>
            <person name="Lampietro C."/>
            <person name="Lopez Roques C."/>
            <person name="Donnadieu C."/>
            <person name="Postlethwait J."/>
            <person name="Bobe J."/>
            <person name="Dillon D."/>
            <person name="Chandos A."/>
            <person name="von Hippel F."/>
            <person name="Guiguen Y."/>
        </authorList>
    </citation>
    <scope>NUCLEOTIDE SEQUENCE</scope>
    <source>
        <strain evidence="1">YG-Jan2019</strain>
    </source>
</reference>